<dbReference type="PROSITE" id="PS51253">
    <property type="entry name" value="HTH_CENPB"/>
    <property type="match status" value="1"/>
</dbReference>
<dbReference type="InterPro" id="IPR009057">
    <property type="entry name" value="Homeodomain-like_sf"/>
</dbReference>
<dbReference type="EMBL" id="CP089274">
    <property type="protein sequence ID" value="USP74598.1"/>
    <property type="molecule type" value="Genomic_DNA"/>
</dbReference>
<dbReference type="GO" id="GO:0005634">
    <property type="term" value="C:nucleus"/>
    <property type="evidence" value="ECO:0007669"/>
    <property type="project" value="TreeGrafter"/>
</dbReference>
<dbReference type="Gene3D" id="3.30.420.10">
    <property type="entry name" value="Ribonuclease H-like superfamily/Ribonuclease H"/>
    <property type="match status" value="1"/>
</dbReference>
<dbReference type="OrthoDB" id="3673683at2759"/>
<sequence>MSPHHASKLTSHEGDIQLALSSLDSNQIQSTRRAAIAFNVPKSTLIDRRAGRHARRDCQPNSKKLSQLEEQVIASHIIDLDLRGFAPTYAAVRDMADKLLAARDAGQVGVHWPRNFVKRTDSLTTRFNRAYDRQRALCEDPVLIKSWFELVEQTKAKYGICDEDVYNFDEAGFLMGKITTQLVVTASERRGHPKAIQPGGREWVTFIATINAAGWSIPPFLIFTGKYHLSAWYEEAEIPRDWAIAVSKNGWTTNELGVEWLKHFIKHTDGKVVGARRLLILDGHESHQSLEFQELCKENNIYTLCMPPHSSHLLQPLDVGCFSPLKRAYSREVESLIRNHINHITKLEFLPAFKAAFDRSFTPANICSAFRGAGLVPLQPDTVLSKLDVQLRTPTPPAALAEALWQPCTPSNVRELEAQSTLISNRVRQHKSSSPASIIAAIDQLKKGAQVIMLSAKLMRDQITSLQKANKLASKRRQRKRKRIQKQGVLTKGAGEDIIAQRDADEQIAYEERQGGERLGVSGRALARCSRCKETGHNSRTCKKDTLDSN</sequence>
<dbReference type="PANTHER" id="PTHR19303">
    <property type="entry name" value="TRANSPOSON"/>
    <property type="match status" value="1"/>
</dbReference>
<gene>
    <name evidence="3" type="ORF">yc1106_01872</name>
</gene>
<dbReference type="PANTHER" id="PTHR19303:SF62">
    <property type="entry name" value="HTH CENPB-TYPE DOMAIN-CONTAINING PROTEIN-RELATED"/>
    <property type="match status" value="1"/>
</dbReference>
<dbReference type="SUPFAM" id="SSF46689">
    <property type="entry name" value="Homeodomain-like"/>
    <property type="match status" value="1"/>
</dbReference>
<proteinExistence type="predicted"/>
<evidence type="ECO:0000256" key="1">
    <source>
        <dbReference type="ARBA" id="ARBA00023125"/>
    </source>
</evidence>
<dbReference type="AlphaFoldDB" id="A0A9Q8Z658"/>
<dbReference type="InterPro" id="IPR050863">
    <property type="entry name" value="CenT-Element_Derived"/>
</dbReference>
<dbReference type="InterPro" id="IPR006600">
    <property type="entry name" value="HTH_CenpB_DNA-bd_dom"/>
</dbReference>
<reference evidence="3" key="1">
    <citation type="submission" date="2021-12" db="EMBL/GenBank/DDBJ databases">
        <title>Curvularia clavata genome.</title>
        <authorList>
            <person name="Cao Y."/>
        </authorList>
    </citation>
    <scope>NUCLEOTIDE SEQUENCE</scope>
    <source>
        <strain evidence="3">Yc1106</strain>
    </source>
</reference>
<dbReference type="VEuPathDB" id="FungiDB:yc1106_01872"/>
<keyword evidence="1" id="KW-0238">DNA-binding</keyword>
<dbReference type="InterPro" id="IPR036397">
    <property type="entry name" value="RNaseH_sf"/>
</dbReference>
<dbReference type="Proteomes" id="UP001056012">
    <property type="component" value="Chromosome 1"/>
</dbReference>
<evidence type="ECO:0000313" key="4">
    <source>
        <dbReference type="Proteomes" id="UP001056012"/>
    </source>
</evidence>
<evidence type="ECO:0000313" key="3">
    <source>
        <dbReference type="EMBL" id="USP74598.1"/>
    </source>
</evidence>
<organism evidence="3 4">
    <name type="scientific">Curvularia clavata</name>
    <dbReference type="NCBI Taxonomy" id="95742"/>
    <lineage>
        <taxon>Eukaryota</taxon>
        <taxon>Fungi</taxon>
        <taxon>Dikarya</taxon>
        <taxon>Ascomycota</taxon>
        <taxon>Pezizomycotina</taxon>
        <taxon>Dothideomycetes</taxon>
        <taxon>Pleosporomycetidae</taxon>
        <taxon>Pleosporales</taxon>
        <taxon>Pleosporineae</taxon>
        <taxon>Pleosporaceae</taxon>
        <taxon>Curvularia</taxon>
    </lineage>
</organism>
<dbReference type="Gene3D" id="1.10.10.60">
    <property type="entry name" value="Homeodomain-like"/>
    <property type="match status" value="1"/>
</dbReference>
<dbReference type="Pfam" id="PF03184">
    <property type="entry name" value="DDE_1"/>
    <property type="match status" value="1"/>
</dbReference>
<keyword evidence="4" id="KW-1185">Reference proteome</keyword>
<evidence type="ECO:0000259" key="2">
    <source>
        <dbReference type="PROSITE" id="PS51253"/>
    </source>
</evidence>
<name>A0A9Q8Z658_CURCL</name>
<feature type="domain" description="HTH CENPB-type" evidence="2">
    <location>
        <begin position="57"/>
        <end position="126"/>
    </location>
</feature>
<accession>A0A9Q8Z658</accession>
<dbReference type="GO" id="GO:0003677">
    <property type="term" value="F:DNA binding"/>
    <property type="evidence" value="ECO:0007669"/>
    <property type="project" value="UniProtKB-KW"/>
</dbReference>
<protein>
    <recommendedName>
        <fullName evidence="2">HTH CENPB-type domain-containing protein</fullName>
    </recommendedName>
</protein>
<dbReference type="InterPro" id="IPR004875">
    <property type="entry name" value="DDE_SF_endonuclease_dom"/>
</dbReference>